<dbReference type="Proteomes" id="UP001162156">
    <property type="component" value="Unassembled WGS sequence"/>
</dbReference>
<keyword evidence="1" id="KW-0812">Transmembrane</keyword>
<reference evidence="2" key="1">
    <citation type="journal article" date="2023" name="Insect Mol. Biol.">
        <title>Genome sequencing provides insights into the evolution of gene families encoding plant cell wall-degrading enzymes in longhorned beetles.</title>
        <authorList>
            <person name="Shin N.R."/>
            <person name="Okamura Y."/>
            <person name="Kirsch R."/>
            <person name="Pauchet Y."/>
        </authorList>
    </citation>
    <scope>NUCLEOTIDE SEQUENCE</scope>
    <source>
        <strain evidence="2">RBIC_L_NR</strain>
    </source>
</reference>
<organism evidence="2 3">
    <name type="scientific">Rhamnusium bicolor</name>
    <dbReference type="NCBI Taxonomy" id="1586634"/>
    <lineage>
        <taxon>Eukaryota</taxon>
        <taxon>Metazoa</taxon>
        <taxon>Ecdysozoa</taxon>
        <taxon>Arthropoda</taxon>
        <taxon>Hexapoda</taxon>
        <taxon>Insecta</taxon>
        <taxon>Pterygota</taxon>
        <taxon>Neoptera</taxon>
        <taxon>Endopterygota</taxon>
        <taxon>Coleoptera</taxon>
        <taxon>Polyphaga</taxon>
        <taxon>Cucujiformia</taxon>
        <taxon>Chrysomeloidea</taxon>
        <taxon>Cerambycidae</taxon>
        <taxon>Lepturinae</taxon>
        <taxon>Rhagiini</taxon>
        <taxon>Rhamnusium</taxon>
    </lineage>
</organism>
<proteinExistence type="predicted"/>
<evidence type="ECO:0000313" key="2">
    <source>
        <dbReference type="EMBL" id="KAJ8969044.1"/>
    </source>
</evidence>
<evidence type="ECO:0000313" key="3">
    <source>
        <dbReference type="Proteomes" id="UP001162156"/>
    </source>
</evidence>
<dbReference type="EMBL" id="JANEYF010000603">
    <property type="protein sequence ID" value="KAJ8969044.1"/>
    <property type="molecule type" value="Genomic_DNA"/>
</dbReference>
<sequence>MTLISGMDSLFVSIMHCIAGNLTIIQGAFLTIRERSLKEIKGPALDADRLNNSECLNTAMNLEMRKVCKNLQTIFK</sequence>
<feature type="transmembrane region" description="Helical" evidence="1">
    <location>
        <begin position="12"/>
        <end position="32"/>
    </location>
</feature>
<dbReference type="AlphaFoldDB" id="A0AAV8ZS23"/>
<keyword evidence="1" id="KW-0472">Membrane</keyword>
<keyword evidence="3" id="KW-1185">Reference proteome</keyword>
<keyword evidence="1" id="KW-1133">Transmembrane helix</keyword>
<name>A0AAV8ZS23_9CUCU</name>
<evidence type="ECO:0000256" key="1">
    <source>
        <dbReference type="SAM" id="Phobius"/>
    </source>
</evidence>
<accession>A0AAV8ZS23</accession>
<comment type="caution">
    <text evidence="2">The sequence shown here is derived from an EMBL/GenBank/DDBJ whole genome shotgun (WGS) entry which is preliminary data.</text>
</comment>
<protein>
    <submittedName>
        <fullName evidence="2">Uncharacterized protein</fullName>
    </submittedName>
</protein>
<gene>
    <name evidence="2" type="ORF">NQ314_001944</name>
</gene>